<dbReference type="PANTHER" id="PTHR12338:SF5">
    <property type="entry name" value="ANTIGEN 43-RELATED"/>
    <property type="match status" value="1"/>
</dbReference>
<dbReference type="OrthoDB" id="218680at2"/>
<organism evidence="3 4">
    <name type="scientific">Zemynaea arenosa</name>
    <dbReference type="NCBI Taxonomy" id="2561931"/>
    <lineage>
        <taxon>Bacteria</taxon>
        <taxon>Pseudomonadati</taxon>
        <taxon>Pseudomonadota</taxon>
        <taxon>Betaproteobacteria</taxon>
        <taxon>Burkholderiales</taxon>
        <taxon>Oxalobacteraceae</taxon>
        <taxon>Telluria group</taxon>
        <taxon>Zemynaea</taxon>
    </lineage>
</organism>
<dbReference type="RefSeq" id="WP_135208405.1">
    <property type="nucleotide sequence ID" value="NZ_SPVF01000219.1"/>
</dbReference>
<dbReference type="NCBIfam" id="TIGR01901">
    <property type="entry name" value="adhes_NPXG"/>
    <property type="match status" value="1"/>
</dbReference>
<feature type="signal peptide" evidence="1">
    <location>
        <begin position="1"/>
        <end position="19"/>
    </location>
</feature>
<dbReference type="Pfam" id="PF05860">
    <property type="entry name" value="TPS"/>
    <property type="match status" value="1"/>
</dbReference>
<dbReference type="InterPro" id="IPR011050">
    <property type="entry name" value="Pectin_lyase_fold/virulence"/>
</dbReference>
<dbReference type="InterPro" id="IPR012334">
    <property type="entry name" value="Pectin_lyas_fold"/>
</dbReference>
<feature type="chain" id="PRO_5021419700" evidence="1">
    <location>
        <begin position="20"/>
        <end position="1147"/>
    </location>
</feature>
<proteinExistence type="predicted"/>
<dbReference type="InterPro" id="IPR050909">
    <property type="entry name" value="Bact_Autotransporter_VF"/>
</dbReference>
<evidence type="ECO:0000313" key="4">
    <source>
        <dbReference type="Proteomes" id="UP000298438"/>
    </source>
</evidence>
<gene>
    <name evidence="3" type="ORF">E4L96_17000</name>
</gene>
<dbReference type="SMART" id="SM00912">
    <property type="entry name" value="Haemagg_act"/>
    <property type="match status" value="1"/>
</dbReference>
<reference evidence="3 4" key="1">
    <citation type="submission" date="2019-03" db="EMBL/GenBank/DDBJ databases">
        <title>Draft Genome Sequence of Massilia arenosa sp. nov., a Novel Massilia Species Isolated from a Sandy-loam Maize Soil.</title>
        <authorList>
            <person name="Raths R."/>
            <person name="Peta V."/>
            <person name="Bucking H."/>
        </authorList>
    </citation>
    <scope>NUCLEOTIDE SEQUENCE [LARGE SCALE GENOMIC DNA]</scope>
    <source>
        <strain evidence="3 4">MC02</strain>
    </source>
</reference>
<comment type="caution">
    <text evidence="3">The sequence shown here is derived from an EMBL/GenBank/DDBJ whole genome shotgun (WGS) entry which is preliminary data.</text>
</comment>
<feature type="non-terminal residue" evidence="3">
    <location>
        <position position="1147"/>
    </location>
</feature>
<feature type="domain" description="Filamentous haemagglutinin FhaB/tRNA nuclease CdiA-like TPS" evidence="2">
    <location>
        <begin position="17"/>
        <end position="128"/>
    </location>
</feature>
<dbReference type="InterPro" id="IPR008638">
    <property type="entry name" value="FhaB/CdiA-like_TPS"/>
</dbReference>
<dbReference type="Proteomes" id="UP000298438">
    <property type="component" value="Unassembled WGS sequence"/>
</dbReference>
<accession>A0A4Y9S935</accession>
<protein>
    <submittedName>
        <fullName evidence="3">Filamentous hemagglutinin N-terminal domain-containing protein</fullName>
    </submittedName>
</protein>
<evidence type="ECO:0000259" key="2">
    <source>
        <dbReference type="SMART" id="SM00912"/>
    </source>
</evidence>
<sequence length="1147" mass="114753">MNKRILPILLAASFGAAIAAPTAPVVVSGQATFAQQGNVFSITNTPNAIINWQSFNIAPGEITRFIQQNADSAVLNRITGQDPSQILGALQSNGHVFLINPNGIMFGKDARIDVNGLTASTLNISNADFIAGKRNFASGGAAGAVANQGTIITPNGGSVFLIAPQVENSGIITAPNGQVVLAAGHTVQLVDSGNPDLHVVVSAPADQAINLGQVIAQGGRIGIYGALVNQRGIVNANSAVVGANGKIVLKASRDTLLEQGSVTTATGAGPGGDIRLLGARVGLTGNAQVDASGATGGGSVLVGGDYQGKNADQVAHAQNTWLGQGASIKADAIQTGNGGKVVLWSDGATSAFGSISARGGANGGNGGVVETSGHDLTVAGARVDTSAAKGKRGSWLLDPQNIIVDTTGSTPLADAAAFSSLPGADALVSKATLEAATSDVILQATNDITFNTAVNLGHALNATAGHAINVNADLTAGNIALTGDSINLAAGKKINSSNGCGSSCSVEFKANTLVFGPSSGSDITAVTASGSNSVISIVPLTGSRTMQFIDAAHRDSGKLSLTPTELGSLHAAEVNLGSSASTGDFLWSWAGGYPSGAFNTIVIETGGNIIFDNRLEMQDAGTIVLGSYGSGSITFNPSGELSAGKVFFRTDNLTLNSIAGITASDSINIDTYHLYRDIKLGSGAVDGAALAIDQTELDQLKSAKLEFGSATRTAPIEVVGNALYSQSTAQQMTLNLGTGGLTVYGAFDGGSNGTLLLNSNGGGITATSSGNLKANRVHIAGNGGTIVDLDNGAANYISALTGSDLGQLNIKLGGGSHIGSGTSGVTVTGTGGVYVKSLAGLIIDSVLDGGSGGVNLVGDNEGTLTVNSGGIVVGDNVTLDFFHGMNLAGHIAAVGDSGRLDIDSTGTLALGGSASATGLHANLYMHSTGATTLNGTVTADGEANVRSDAAIQVNGLLHANGDIYVEGQAITTGSTGLIYGPDLTVISKDSIGSSSAPLMTRVGGLWAQVENNNASIYVRNNLLAPGPLNLRLAYRFGAAFDSPGMVSIVNDGAMTLANRSTESSMQETVRSGQGDIHLETHSPLTIGGIVRSTTGNIDLIAGDGGELKVTNPGFVSSTSGNVSLTGGTIIAPAGSVVTTGTVTQNQT</sequence>
<evidence type="ECO:0000313" key="3">
    <source>
        <dbReference type="EMBL" id="TFW16072.1"/>
    </source>
</evidence>
<dbReference type="PANTHER" id="PTHR12338">
    <property type="entry name" value="AUTOTRANSPORTER"/>
    <property type="match status" value="1"/>
</dbReference>
<dbReference type="Gene3D" id="2.160.20.10">
    <property type="entry name" value="Single-stranded right-handed beta-helix, Pectin lyase-like"/>
    <property type="match status" value="1"/>
</dbReference>
<evidence type="ECO:0000256" key="1">
    <source>
        <dbReference type="SAM" id="SignalP"/>
    </source>
</evidence>
<dbReference type="EMBL" id="SPVF01000219">
    <property type="protein sequence ID" value="TFW16072.1"/>
    <property type="molecule type" value="Genomic_DNA"/>
</dbReference>
<name>A0A4Y9S935_9BURK</name>
<dbReference type="AlphaFoldDB" id="A0A4Y9S935"/>
<keyword evidence="4" id="KW-1185">Reference proteome</keyword>
<keyword evidence="1" id="KW-0732">Signal</keyword>
<dbReference type="SUPFAM" id="SSF51126">
    <property type="entry name" value="Pectin lyase-like"/>
    <property type="match status" value="1"/>
</dbReference>